<dbReference type="EMBL" id="JARGEQ010000002">
    <property type="protein sequence ID" value="MDF1584891.1"/>
    <property type="molecule type" value="Genomic_DNA"/>
</dbReference>
<dbReference type="RefSeq" id="WP_327787298.1">
    <property type="nucleotide sequence ID" value="NZ_JARGEQ010000002.1"/>
</dbReference>
<evidence type="ECO:0000313" key="2">
    <source>
        <dbReference type="EMBL" id="MDF1584891.1"/>
    </source>
</evidence>
<dbReference type="Pfam" id="PF07332">
    <property type="entry name" value="Phage_holin_3_6"/>
    <property type="match status" value="1"/>
</dbReference>
<keyword evidence="3" id="KW-1185">Reference proteome</keyword>
<keyword evidence="1" id="KW-1133">Transmembrane helix</keyword>
<keyword evidence="1" id="KW-0812">Transmembrane</keyword>
<keyword evidence="1" id="KW-0472">Membrane</keyword>
<sequence>MEQRIQDRSVGDLLRSLADDVIRLIRDEIALARAEAGDKLHQMVMAVVSIVGGSLVAFAALLVLLFALVFGLANHMPLWLAALIVGGVVAIIGMVMVKAGASALSATSLAPDRTARNLRKDMDLVKEQVS</sequence>
<name>A0AAP3UY94_9PROT</name>
<gene>
    <name evidence="2" type="ORF">PZ740_00655</name>
</gene>
<organism evidence="2 3">
    <name type="scientific">Marinimicrococcus flavescens</name>
    <dbReference type="NCBI Taxonomy" id="3031815"/>
    <lineage>
        <taxon>Bacteria</taxon>
        <taxon>Pseudomonadati</taxon>
        <taxon>Pseudomonadota</taxon>
        <taxon>Alphaproteobacteria</taxon>
        <taxon>Geminicoccales</taxon>
        <taxon>Geminicoccaceae</taxon>
        <taxon>Marinimicrococcus</taxon>
    </lineage>
</organism>
<comment type="caution">
    <text evidence="2">The sequence shown here is derived from an EMBL/GenBank/DDBJ whole genome shotgun (WGS) entry which is preliminary data.</text>
</comment>
<feature type="transmembrane region" description="Helical" evidence="1">
    <location>
        <begin position="78"/>
        <end position="97"/>
    </location>
</feature>
<evidence type="ECO:0000256" key="1">
    <source>
        <dbReference type="SAM" id="Phobius"/>
    </source>
</evidence>
<feature type="transmembrane region" description="Helical" evidence="1">
    <location>
        <begin position="43"/>
        <end position="72"/>
    </location>
</feature>
<accession>A0AAP3UY94</accession>
<evidence type="ECO:0000313" key="3">
    <source>
        <dbReference type="Proteomes" id="UP001301140"/>
    </source>
</evidence>
<protein>
    <submittedName>
        <fullName evidence="2">Phage holin family protein</fullName>
    </submittedName>
</protein>
<proteinExistence type="predicted"/>
<reference evidence="2 3" key="1">
    <citation type="submission" date="2023-03" db="EMBL/GenBank/DDBJ databases">
        <title>YIM 152171 draft genome.</title>
        <authorList>
            <person name="Yang Z."/>
        </authorList>
    </citation>
    <scope>NUCLEOTIDE SEQUENCE [LARGE SCALE GENOMIC DNA]</scope>
    <source>
        <strain evidence="2 3">YIM 152171</strain>
    </source>
</reference>
<dbReference type="InterPro" id="IPR009937">
    <property type="entry name" value="Phage_holin_3_6"/>
</dbReference>
<dbReference type="AlphaFoldDB" id="A0AAP3UY94"/>
<dbReference type="Proteomes" id="UP001301140">
    <property type="component" value="Unassembled WGS sequence"/>
</dbReference>